<organism evidence="1 2">
    <name type="scientific">Basidiobolus ranarum</name>
    <dbReference type="NCBI Taxonomy" id="34480"/>
    <lineage>
        <taxon>Eukaryota</taxon>
        <taxon>Fungi</taxon>
        <taxon>Fungi incertae sedis</taxon>
        <taxon>Zoopagomycota</taxon>
        <taxon>Entomophthoromycotina</taxon>
        <taxon>Basidiobolomycetes</taxon>
        <taxon>Basidiobolales</taxon>
        <taxon>Basidiobolaceae</taxon>
        <taxon>Basidiobolus</taxon>
    </lineage>
</organism>
<evidence type="ECO:0000313" key="1">
    <source>
        <dbReference type="EMBL" id="KAK9762686.1"/>
    </source>
</evidence>
<evidence type="ECO:0000313" key="2">
    <source>
        <dbReference type="Proteomes" id="UP001479436"/>
    </source>
</evidence>
<keyword evidence="2" id="KW-1185">Reference proteome</keyword>
<dbReference type="EMBL" id="JASJQH010000867">
    <property type="protein sequence ID" value="KAK9762686.1"/>
    <property type="molecule type" value="Genomic_DNA"/>
</dbReference>
<name>A0ABR2WMJ4_9FUNG</name>
<sequence>MARWDGHENIASTNCAALRPEMIFNTSPTETCQVGALILSTPITCKSVPFGGNLTHVKRKWPVSENSPSL</sequence>
<accession>A0ABR2WMJ4</accession>
<protein>
    <submittedName>
        <fullName evidence="1">Uncharacterized protein</fullName>
    </submittedName>
</protein>
<proteinExistence type="predicted"/>
<dbReference type="Proteomes" id="UP001479436">
    <property type="component" value="Unassembled WGS sequence"/>
</dbReference>
<gene>
    <name evidence="1" type="ORF">K7432_011350</name>
</gene>
<comment type="caution">
    <text evidence="1">The sequence shown here is derived from an EMBL/GenBank/DDBJ whole genome shotgun (WGS) entry which is preliminary data.</text>
</comment>
<reference evidence="1 2" key="1">
    <citation type="submission" date="2023-04" db="EMBL/GenBank/DDBJ databases">
        <title>Genome of Basidiobolus ranarum AG-B5.</title>
        <authorList>
            <person name="Stajich J.E."/>
            <person name="Carter-House D."/>
            <person name="Gryganskyi A."/>
        </authorList>
    </citation>
    <scope>NUCLEOTIDE SEQUENCE [LARGE SCALE GENOMIC DNA]</scope>
    <source>
        <strain evidence="1 2">AG-B5</strain>
    </source>
</reference>